<dbReference type="WBParaSite" id="PSAMB.scaffold9730size4679.g32692.t1">
    <property type="protein sequence ID" value="PSAMB.scaffold9730size4679.g32692.t1"/>
    <property type="gene ID" value="PSAMB.scaffold9730size4679.g32692"/>
</dbReference>
<accession>A0A914XUJ4</accession>
<protein>
    <submittedName>
        <fullName evidence="3">Uncharacterized protein</fullName>
    </submittedName>
</protein>
<evidence type="ECO:0000256" key="1">
    <source>
        <dbReference type="SAM" id="SignalP"/>
    </source>
</evidence>
<keyword evidence="1" id="KW-0732">Signal</keyword>
<organism evidence="2 3">
    <name type="scientific">Plectus sambesii</name>
    <dbReference type="NCBI Taxonomy" id="2011161"/>
    <lineage>
        <taxon>Eukaryota</taxon>
        <taxon>Metazoa</taxon>
        <taxon>Ecdysozoa</taxon>
        <taxon>Nematoda</taxon>
        <taxon>Chromadorea</taxon>
        <taxon>Plectida</taxon>
        <taxon>Plectina</taxon>
        <taxon>Plectoidea</taxon>
        <taxon>Plectidae</taxon>
        <taxon>Plectus</taxon>
    </lineage>
</organism>
<sequence>MELILLALLVFVSTISGQMMVPQCRCNQLSVCVQQEEQAMQTCAMSCTNSTNPMQVRSRPMTSQQPTTTDRSAVGQYHTCVHNCMMGSGSGGSQQSTTMRRGNCMQQLGCELDMA</sequence>
<evidence type="ECO:0000313" key="2">
    <source>
        <dbReference type="Proteomes" id="UP000887566"/>
    </source>
</evidence>
<dbReference type="Proteomes" id="UP000887566">
    <property type="component" value="Unplaced"/>
</dbReference>
<evidence type="ECO:0000313" key="3">
    <source>
        <dbReference type="WBParaSite" id="PSAMB.scaffold9730size4679.g32692.t1"/>
    </source>
</evidence>
<feature type="chain" id="PRO_5037127570" evidence="1">
    <location>
        <begin position="18"/>
        <end position="115"/>
    </location>
</feature>
<proteinExistence type="predicted"/>
<dbReference type="AlphaFoldDB" id="A0A914XUJ4"/>
<feature type="signal peptide" evidence="1">
    <location>
        <begin position="1"/>
        <end position="17"/>
    </location>
</feature>
<keyword evidence="2" id="KW-1185">Reference proteome</keyword>
<reference evidence="3" key="1">
    <citation type="submission" date="2022-11" db="UniProtKB">
        <authorList>
            <consortium name="WormBaseParasite"/>
        </authorList>
    </citation>
    <scope>IDENTIFICATION</scope>
</reference>
<name>A0A914XUJ4_9BILA</name>